<reference evidence="2 3" key="1">
    <citation type="submission" date="2014-04" db="EMBL/GenBank/DDBJ databases">
        <authorList>
            <consortium name="DOE Joint Genome Institute"/>
            <person name="Kuo A."/>
            <person name="Tarkka M."/>
            <person name="Buscot F."/>
            <person name="Kohler A."/>
            <person name="Nagy L.G."/>
            <person name="Floudas D."/>
            <person name="Copeland A."/>
            <person name="Barry K.W."/>
            <person name="Cichocki N."/>
            <person name="Veneault-Fourrey C."/>
            <person name="LaButti K."/>
            <person name="Lindquist E.A."/>
            <person name="Lipzen A."/>
            <person name="Lundell T."/>
            <person name="Morin E."/>
            <person name="Murat C."/>
            <person name="Sun H."/>
            <person name="Tunlid A."/>
            <person name="Henrissat B."/>
            <person name="Grigoriev I.V."/>
            <person name="Hibbett D.S."/>
            <person name="Martin F."/>
            <person name="Nordberg H.P."/>
            <person name="Cantor M.N."/>
            <person name="Hua S.X."/>
        </authorList>
    </citation>
    <scope>NUCLEOTIDE SEQUENCE [LARGE SCALE GENOMIC DNA]</scope>
    <source>
        <strain evidence="2 3">F 1598</strain>
    </source>
</reference>
<dbReference type="InParanoid" id="A0A0C3BN14"/>
<reference evidence="3" key="2">
    <citation type="submission" date="2015-01" db="EMBL/GenBank/DDBJ databases">
        <title>Evolutionary Origins and Diversification of the Mycorrhizal Mutualists.</title>
        <authorList>
            <consortium name="DOE Joint Genome Institute"/>
            <consortium name="Mycorrhizal Genomics Consortium"/>
            <person name="Kohler A."/>
            <person name="Kuo A."/>
            <person name="Nagy L.G."/>
            <person name="Floudas D."/>
            <person name="Copeland A."/>
            <person name="Barry K.W."/>
            <person name="Cichocki N."/>
            <person name="Veneault-Fourrey C."/>
            <person name="LaButti K."/>
            <person name="Lindquist E.A."/>
            <person name="Lipzen A."/>
            <person name="Lundell T."/>
            <person name="Morin E."/>
            <person name="Murat C."/>
            <person name="Riley R."/>
            <person name="Ohm R."/>
            <person name="Sun H."/>
            <person name="Tunlid A."/>
            <person name="Henrissat B."/>
            <person name="Grigoriev I.V."/>
            <person name="Hibbett D.S."/>
            <person name="Martin F."/>
        </authorList>
    </citation>
    <scope>NUCLEOTIDE SEQUENCE [LARGE SCALE GENOMIC DNA]</scope>
    <source>
        <strain evidence="3">F 1598</strain>
    </source>
</reference>
<evidence type="ECO:0000313" key="3">
    <source>
        <dbReference type="Proteomes" id="UP000054166"/>
    </source>
</evidence>
<dbReference type="Proteomes" id="UP000054166">
    <property type="component" value="Unassembled WGS sequence"/>
</dbReference>
<feature type="compositionally biased region" description="Low complexity" evidence="1">
    <location>
        <begin position="1"/>
        <end position="13"/>
    </location>
</feature>
<evidence type="ECO:0000256" key="1">
    <source>
        <dbReference type="SAM" id="MobiDB-lite"/>
    </source>
</evidence>
<dbReference type="HOGENOM" id="CLU_2469900_0_0_1"/>
<dbReference type="EMBL" id="KN833014">
    <property type="protein sequence ID" value="KIM78677.1"/>
    <property type="molecule type" value="Genomic_DNA"/>
</dbReference>
<organism evidence="2 3">
    <name type="scientific">Piloderma croceum (strain F 1598)</name>
    <dbReference type="NCBI Taxonomy" id="765440"/>
    <lineage>
        <taxon>Eukaryota</taxon>
        <taxon>Fungi</taxon>
        <taxon>Dikarya</taxon>
        <taxon>Basidiomycota</taxon>
        <taxon>Agaricomycotina</taxon>
        <taxon>Agaricomycetes</taxon>
        <taxon>Agaricomycetidae</taxon>
        <taxon>Atheliales</taxon>
        <taxon>Atheliaceae</taxon>
        <taxon>Piloderma</taxon>
    </lineage>
</organism>
<sequence>MASSVSSERASSSTGITSSKRQKRLKGDVVKVLQFLKCLIRPSLDVNLEDDDDDILAESGNQLGADTEQSTLLDDLWLVEDDDAATER</sequence>
<dbReference type="OrthoDB" id="3062869at2759"/>
<protein>
    <submittedName>
        <fullName evidence="2">Uncharacterized protein</fullName>
    </submittedName>
</protein>
<feature type="region of interest" description="Disordered" evidence="1">
    <location>
        <begin position="1"/>
        <end position="24"/>
    </location>
</feature>
<gene>
    <name evidence="2" type="ORF">PILCRDRAFT_10905</name>
</gene>
<keyword evidence="3" id="KW-1185">Reference proteome</keyword>
<evidence type="ECO:0000313" key="2">
    <source>
        <dbReference type="EMBL" id="KIM78677.1"/>
    </source>
</evidence>
<name>A0A0C3BN14_PILCF</name>
<proteinExistence type="predicted"/>
<accession>A0A0C3BN14</accession>
<dbReference type="AlphaFoldDB" id="A0A0C3BN14"/>